<proteinExistence type="predicted"/>
<dbReference type="InterPro" id="IPR045121">
    <property type="entry name" value="CoAse"/>
</dbReference>
<organism evidence="1 2">
    <name type="scientific">Collybiopsis confluens</name>
    <dbReference type="NCBI Taxonomy" id="2823264"/>
    <lineage>
        <taxon>Eukaryota</taxon>
        <taxon>Fungi</taxon>
        <taxon>Dikarya</taxon>
        <taxon>Basidiomycota</taxon>
        <taxon>Agaricomycotina</taxon>
        <taxon>Agaricomycetes</taxon>
        <taxon>Agaricomycetidae</taxon>
        <taxon>Agaricales</taxon>
        <taxon>Marasmiineae</taxon>
        <taxon>Omphalotaceae</taxon>
        <taxon>Collybiopsis</taxon>
    </lineage>
</organism>
<keyword evidence="2" id="KW-1185">Reference proteome</keyword>
<dbReference type="GO" id="GO:0010945">
    <property type="term" value="F:coenzyme A diphosphatase activity"/>
    <property type="evidence" value="ECO:0007669"/>
    <property type="project" value="InterPro"/>
</dbReference>
<dbReference type="CDD" id="cd03426">
    <property type="entry name" value="NUDIX_CoAse_Nudt7"/>
    <property type="match status" value="1"/>
</dbReference>
<dbReference type="PANTHER" id="PTHR12992">
    <property type="entry name" value="NUDIX HYDROLASE"/>
    <property type="match status" value="1"/>
</dbReference>
<dbReference type="PANTHER" id="PTHR12992:SF45">
    <property type="entry name" value="NUDIX HYDROLASE DOMAIN-CONTAINING PROTEIN"/>
    <property type="match status" value="1"/>
</dbReference>
<accession>A0A8H5HZN6</accession>
<evidence type="ECO:0000313" key="2">
    <source>
        <dbReference type="Proteomes" id="UP000518752"/>
    </source>
</evidence>
<name>A0A8H5HZN6_9AGAR</name>
<dbReference type="Proteomes" id="UP000518752">
    <property type="component" value="Unassembled WGS sequence"/>
</dbReference>
<dbReference type="EMBL" id="JAACJN010000006">
    <property type="protein sequence ID" value="KAF5392306.1"/>
    <property type="molecule type" value="Genomic_DNA"/>
</dbReference>
<dbReference type="InterPro" id="IPR015797">
    <property type="entry name" value="NUDIX_hydrolase-like_dom_sf"/>
</dbReference>
<comment type="caution">
    <text evidence="1">The sequence shown here is derived from an EMBL/GenBank/DDBJ whole genome shotgun (WGS) entry which is preliminary data.</text>
</comment>
<protein>
    <recommendedName>
        <fullName evidence="3">Nudix hydrolase domain-containing protein</fullName>
    </recommendedName>
</protein>
<reference evidence="1 2" key="1">
    <citation type="journal article" date="2020" name="ISME J.">
        <title>Uncovering the hidden diversity of litter-decomposition mechanisms in mushroom-forming fungi.</title>
        <authorList>
            <person name="Floudas D."/>
            <person name="Bentzer J."/>
            <person name="Ahren D."/>
            <person name="Johansson T."/>
            <person name="Persson P."/>
            <person name="Tunlid A."/>
        </authorList>
    </citation>
    <scope>NUCLEOTIDE SEQUENCE [LARGE SCALE GENOMIC DNA]</scope>
    <source>
        <strain evidence="1 2">CBS 406.79</strain>
    </source>
</reference>
<dbReference type="GO" id="GO:0015938">
    <property type="term" value="P:coenzyme A catabolic process"/>
    <property type="evidence" value="ECO:0007669"/>
    <property type="project" value="TreeGrafter"/>
</dbReference>
<dbReference type="SUPFAM" id="SSF55811">
    <property type="entry name" value="Nudix"/>
    <property type="match status" value="1"/>
</dbReference>
<gene>
    <name evidence="1" type="ORF">D9757_001567</name>
</gene>
<evidence type="ECO:0008006" key="3">
    <source>
        <dbReference type="Google" id="ProtNLM"/>
    </source>
</evidence>
<evidence type="ECO:0000313" key="1">
    <source>
        <dbReference type="EMBL" id="KAF5392306.1"/>
    </source>
</evidence>
<dbReference type="AlphaFoldDB" id="A0A8H5HZN6"/>
<dbReference type="OrthoDB" id="10260614at2759"/>
<dbReference type="Gene3D" id="3.90.79.10">
    <property type="entry name" value="Nucleoside Triphosphate Pyrophosphohydrolase"/>
    <property type="match status" value="1"/>
</dbReference>
<sequence length="239" mass="26530">MTNPEQHTALPGGRVDEEDKDAIETAFREANEEVTLPFPLHLRSKSLAVSGDTPTTPHIHTLCTLSPHLSQWGLVVTPVVIAFLSSPSPTESAHAYLQSTLRANPDEVDCIFTHPLEAFLDPTLLADPTFLSGDSETRDSIKLAPKESEDWPYEEEYYTSTDRVQPELGNTVYRMHRFRSTASPIKGLTAEILMRVATIAYNKPPALPIEQYAPGQVVGFDQITRVLRMNEGAKTRDSD</sequence>